<proteinExistence type="inferred from homology"/>
<evidence type="ECO:0000313" key="7">
    <source>
        <dbReference type="EMBL" id="SOQ57979.1"/>
    </source>
</evidence>
<evidence type="ECO:0000256" key="4">
    <source>
        <dbReference type="ARBA" id="ARBA00022989"/>
    </source>
</evidence>
<dbReference type="Pfam" id="PF02104">
    <property type="entry name" value="SURF1"/>
    <property type="match status" value="1"/>
</dbReference>
<dbReference type="OrthoDB" id="10040024at2759"/>
<dbReference type="InterPro" id="IPR045214">
    <property type="entry name" value="Surf1/Surf4"/>
</dbReference>
<evidence type="ECO:0000256" key="2">
    <source>
        <dbReference type="ARBA" id="ARBA00007165"/>
    </source>
</evidence>
<dbReference type="GO" id="GO:0005743">
    <property type="term" value="C:mitochondrial inner membrane"/>
    <property type="evidence" value="ECO:0007669"/>
    <property type="project" value="UniProtKB-SubCell"/>
</dbReference>
<evidence type="ECO:0000256" key="5">
    <source>
        <dbReference type="ARBA" id="ARBA00023136"/>
    </source>
</evidence>
<evidence type="ECO:0000256" key="1">
    <source>
        <dbReference type="ARBA" id="ARBA00004370"/>
    </source>
</evidence>
<dbReference type="GO" id="GO:0033617">
    <property type="term" value="P:mitochondrial respiratory chain complex IV assembly"/>
    <property type="evidence" value="ECO:0007669"/>
    <property type="project" value="TreeGrafter"/>
</dbReference>
<keyword evidence="5 6" id="KW-0472">Membrane</keyword>
<dbReference type="CDD" id="cd06662">
    <property type="entry name" value="SURF1"/>
    <property type="match status" value="1"/>
</dbReference>
<protein>
    <recommendedName>
        <fullName evidence="6">SURF1-like protein</fullName>
    </recommendedName>
</protein>
<organism evidence="7">
    <name type="scientific">Spodoptera frugiperda</name>
    <name type="common">Fall armyworm</name>
    <dbReference type="NCBI Taxonomy" id="7108"/>
    <lineage>
        <taxon>Eukaryota</taxon>
        <taxon>Metazoa</taxon>
        <taxon>Ecdysozoa</taxon>
        <taxon>Arthropoda</taxon>
        <taxon>Hexapoda</taxon>
        <taxon>Insecta</taxon>
        <taxon>Pterygota</taxon>
        <taxon>Neoptera</taxon>
        <taxon>Endopterygota</taxon>
        <taxon>Lepidoptera</taxon>
        <taxon>Glossata</taxon>
        <taxon>Ditrysia</taxon>
        <taxon>Noctuoidea</taxon>
        <taxon>Noctuidae</taxon>
        <taxon>Amphipyrinae</taxon>
        <taxon>Spodoptera</taxon>
    </lineage>
</organism>
<dbReference type="PROSITE" id="PS50895">
    <property type="entry name" value="SURF1"/>
    <property type="match status" value="1"/>
</dbReference>
<comment type="subcellular location">
    <subcellularLocation>
        <location evidence="1">Membrane</location>
    </subcellularLocation>
    <subcellularLocation>
        <location evidence="6">Mitochondrion inner membrane</location>
        <topology evidence="6">Multi-pass membrane protein</topology>
    </subcellularLocation>
</comment>
<keyword evidence="6" id="KW-0999">Mitochondrion inner membrane</keyword>
<comment type="caution">
    <text evidence="6">Lacks conserved residue(s) required for the propagation of feature annotation.</text>
</comment>
<gene>
    <name evidence="7" type="ORF">SFRICE_020258</name>
</gene>
<keyword evidence="4 6" id="KW-1133">Transmembrane helix</keyword>
<comment type="similarity">
    <text evidence="2 6">Belongs to the SURF1 family.</text>
</comment>
<dbReference type="AlphaFoldDB" id="A0A2H1WY39"/>
<comment type="function">
    <text evidence="6">Probably involved in the biogenesis of the COX complex.</text>
</comment>
<reference evidence="7" key="1">
    <citation type="submission" date="2016-07" db="EMBL/GenBank/DDBJ databases">
        <authorList>
            <person name="Bretaudeau A."/>
        </authorList>
    </citation>
    <scope>NUCLEOTIDE SEQUENCE</scope>
    <source>
        <strain evidence="7">Rice</strain>
        <tissue evidence="7">Whole body</tissue>
    </source>
</reference>
<keyword evidence="3 6" id="KW-0812">Transmembrane</keyword>
<dbReference type="PANTHER" id="PTHR23427:SF2">
    <property type="entry name" value="SURFEIT LOCUS PROTEIN 1"/>
    <property type="match status" value="1"/>
</dbReference>
<dbReference type="PANTHER" id="PTHR23427">
    <property type="entry name" value="SURFEIT LOCUS PROTEIN"/>
    <property type="match status" value="1"/>
</dbReference>
<evidence type="ECO:0000256" key="6">
    <source>
        <dbReference type="RuleBase" id="RU363076"/>
    </source>
</evidence>
<dbReference type="EMBL" id="ODYU01011944">
    <property type="protein sequence ID" value="SOQ57979.1"/>
    <property type="molecule type" value="Genomic_DNA"/>
</dbReference>
<evidence type="ECO:0000256" key="3">
    <source>
        <dbReference type="ARBA" id="ARBA00022692"/>
    </source>
</evidence>
<accession>A0A2H1WY39</accession>
<feature type="transmembrane region" description="Helical" evidence="6">
    <location>
        <begin position="60"/>
        <end position="81"/>
    </location>
</feature>
<keyword evidence="6" id="KW-0496">Mitochondrion</keyword>
<sequence>MITMVRNMVLRTHNLINNYQSLNISVKVRTMNTMIRFNSTMANALRAQQRVRPKKEHGQVFKWILLMIPVGSFGLGCWQVYRLQWKLGLIDMMQSKTNATPVPMPSDYSKLENMEYLPVKVKGQFLHDKEILIGPRALIEQDSPFPRTGSLVSDPKRNQGWLVITPFKITETGEVILINRGWVHQNLRPKEKREPSMVKGDVEIVGVVRLTEKRAPFMPKNNPEKGSWFCRDLEQMSEYLGTAPVWLDARGIPDPPEGWPIPNQTRVTLRNEHLSYVVTWYSLSAATAFMWHRSFIRKLPLL</sequence>
<dbReference type="InterPro" id="IPR002994">
    <property type="entry name" value="Surf1/Shy1"/>
</dbReference>
<name>A0A2H1WY39_SPOFR</name>